<gene>
    <name evidence="1" type="ORF">ACFSTF_04835</name>
</gene>
<proteinExistence type="predicted"/>
<protein>
    <submittedName>
        <fullName evidence="1">Uncharacterized protein</fullName>
    </submittedName>
</protein>
<dbReference type="EMBL" id="JBHUMR010000008">
    <property type="protein sequence ID" value="MFD2616633.1"/>
    <property type="molecule type" value="Genomic_DNA"/>
</dbReference>
<organism evidence="1 2">
    <name type="scientific">Terrilactibacillus laevilacticus</name>
    <dbReference type="NCBI Taxonomy" id="1380157"/>
    <lineage>
        <taxon>Bacteria</taxon>
        <taxon>Bacillati</taxon>
        <taxon>Bacillota</taxon>
        <taxon>Bacilli</taxon>
        <taxon>Bacillales</taxon>
        <taxon>Bacillaceae</taxon>
        <taxon>Terrilactibacillus</taxon>
    </lineage>
</organism>
<sequence>METEKNGKREIRENKDELIHPYFLRQAKKGMKVGKEKLNDTLTIFVSPPAPPEGVEFGNRNTPMAKLCITAPNIMKVARIQ</sequence>
<accession>A0ABW5PP75</accession>
<reference evidence="2" key="1">
    <citation type="journal article" date="2019" name="Int. J. Syst. Evol. Microbiol.">
        <title>The Global Catalogue of Microorganisms (GCM) 10K type strain sequencing project: providing services to taxonomists for standard genome sequencing and annotation.</title>
        <authorList>
            <consortium name="The Broad Institute Genomics Platform"/>
            <consortium name="The Broad Institute Genome Sequencing Center for Infectious Disease"/>
            <person name="Wu L."/>
            <person name="Ma J."/>
        </authorList>
    </citation>
    <scope>NUCLEOTIDE SEQUENCE [LARGE SCALE GENOMIC DNA]</scope>
    <source>
        <strain evidence="2">TISTR 2241</strain>
    </source>
</reference>
<evidence type="ECO:0000313" key="2">
    <source>
        <dbReference type="Proteomes" id="UP001597458"/>
    </source>
</evidence>
<dbReference type="Proteomes" id="UP001597458">
    <property type="component" value="Unassembled WGS sequence"/>
</dbReference>
<dbReference type="RefSeq" id="WP_373681517.1">
    <property type="nucleotide sequence ID" value="NZ_JBHUMR010000008.1"/>
</dbReference>
<name>A0ABW5PP75_9BACI</name>
<comment type="caution">
    <text evidence="1">The sequence shown here is derived from an EMBL/GenBank/DDBJ whole genome shotgun (WGS) entry which is preliminary data.</text>
</comment>
<keyword evidence="2" id="KW-1185">Reference proteome</keyword>
<evidence type="ECO:0000313" key="1">
    <source>
        <dbReference type="EMBL" id="MFD2616633.1"/>
    </source>
</evidence>